<keyword evidence="2" id="KW-0732">Signal</keyword>
<accession>A0AA35K054</accession>
<feature type="region of interest" description="Disordered" evidence="1">
    <location>
        <begin position="53"/>
        <end position="123"/>
    </location>
</feature>
<name>A0AA35K054_9SAUR</name>
<feature type="compositionally biased region" description="Acidic residues" evidence="1">
    <location>
        <begin position="59"/>
        <end position="68"/>
    </location>
</feature>
<evidence type="ECO:0000256" key="1">
    <source>
        <dbReference type="SAM" id="MobiDB-lite"/>
    </source>
</evidence>
<reference evidence="3" key="1">
    <citation type="submission" date="2022-12" db="EMBL/GenBank/DDBJ databases">
        <authorList>
            <person name="Alioto T."/>
            <person name="Alioto T."/>
            <person name="Gomez Garrido J."/>
        </authorList>
    </citation>
    <scope>NUCLEOTIDE SEQUENCE</scope>
</reference>
<feature type="compositionally biased region" description="Low complexity" evidence="1">
    <location>
        <begin position="275"/>
        <end position="292"/>
    </location>
</feature>
<dbReference type="EMBL" id="OX395127">
    <property type="protein sequence ID" value="CAI5767923.1"/>
    <property type="molecule type" value="Genomic_DNA"/>
</dbReference>
<protein>
    <submittedName>
        <fullName evidence="3">Uncharacterized protein</fullName>
    </submittedName>
</protein>
<feature type="chain" id="PRO_5041253409" evidence="2">
    <location>
        <begin position="30"/>
        <end position="319"/>
    </location>
</feature>
<dbReference type="AlphaFoldDB" id="A0AA35K054"/>
<organism evidence="3 4">
    <name type="scientific">Podarcis lilfordi</name>
    <name type="common">Lilford's wall lizard</name>
    <dbReference type="NCBI Taxonomy" id="74358"/>
    <lineage>
        <taxon>Eukaryota</taxon>
        <taxon>Metazoa</taxon>
        <taxon>Chordata</taxon>
        <taxon>Craniata</taxon>
        <taxon>Vertebrata</taxon>
        <taxon>Euteleostomi</taxon>
        <taxon>Lepidosauria</taxon>
        <taxon>Squamata</taxon>
        <taxon>Bifurcata</taxon>
        <taxon>Unidentata</taxon>
        <taxon>Episquamata</taxon>
        <taxon>Laterata</taxon>
        <taxon>Lacertibaenia</taxon>
        <taxon>Lacertidae</taxon>
        <taxon>Podarcis</taxon>
    </lineage>
</organism>
<dbReference type="Proteomes" id="UP001178461">
    <property type="component" value="Chromosome 2"/>
</dbReference>
<evidence type="ECO:0000256" key="2">
    <source>
        <dbReference type="SAM" id="SignalP"/>
    </source>
</evidence>
<proteinExistence type="predicted"/>
<feature type="compositionally biased region" description="Polar residues" evidence="1">
    <location>
        <begin position="257"/>
        <end position="274"/>
    </location>
</feature>
<gene>
    <name evidence="3" type="ORF">PODLI_1B025144</name>
</gene>
<feature type="signal peptide" evidence="2">
    <location>
        <begin position="1"/>
        <end position="29"/>
    </location>
</feature>
<feature type="region of interest" description="Disordered" evidence="1">
    <location>
        <begin position="246"/>
        <end position="319"/>
    </location>
</feature>
<keyword evidence="4" id="KW-1185">Reference proteome</keyword>
<evidence type="ECO:0000313" key="3">
    <source>
        <dbReference type="EMBL" id="CAI5767923.1"/>
    </source>
</evidence>
<sequence>MKLSTGRMPLGVKSAFVLAVVLLLQGVTCMSLRSTAATSAPVSLGVANPSVAGTLEKEETLDENELDDNEPKTDYYEADRDDSLEYDGTVSLDKVGTTESPKDTMKEDANEEGASNVEVSPKENRRAETNILEGVVDPTDLDDALNFISLIAKRAAEELEEEEAEEMMSSDDDALNFIRLVAKRAAEEEEAAEEGKPVDEDSFLFTDLPKILGPLLKAFSSTPENSEAPSPDDFFSWFPDLKKLLEDPKPTGRRSYLPTSPQPALQISPASPQPTGSEGLSSPSLPEASASTAQPTIPEPPQTSQPSLPEVPDSEERFY</sequence>
<evidence type="ECO:0000313" key="4">
    <source>
        <dbReference type="Proteomes" id="UP001178461"/>
    </source>
</evidence>
<feature type="compositionally biased region" description="Basic and acidic residues" evidence="1">
    <location>
        <begin position="69"/>
        <end position="83"/>
    </location>
</feature>